<dbReference type="Proteomes" id="UP000805193">
    <property type="component" value="Unassembled WGS sequence"/>
</dbReference>
<dbReference type="EMBL" id="JABSTQ010007099">
    <property type="protein sequence ID" value="KAG0436235.1"/>
    <property type="molecule type" value="Genomic_DNA"/>
</dbReference>
<reference evidence="1 2" key="1">
    <citation type="journal article" date="2020" name="Cell">
        <title>Large-Scale Comparative Analyses of Tick Genomes Elucidate Their Genetic Diversity and Vector Capacities.</title>
        <authorList>
            <consortium name="Tick Genome and Microbiome Consortium (TIGMIC)"/>
            <person name="Jia N."/>
            <person name="Wang J."/>
            <person name="Shi W."/>
            <person name="Du L."/>
            <person name="Sun Y."/>
            <person name="Zhan W."/>
            <person name="Jiang J.F."/>
            <person name="Wang Q."/>
            <person name="Zhang B."/>
            <person name="Ji P."/>
            <person name="Bell-Sakyi L."/>
            <person name="Cui X.M."/>
            <person name="Yuan T.T."/>
            <person name="Jiang B.G."/>
            <person name="Yang W.F."/>
            <person name="Lam T.T."/>
            <person name="Chang Q.C."/>
            <person name="Ding S.J."/>
            <person name="Wang X.J."/>
            <person name="Zhu J.G."/>
            <person name="Ruan X.D."/>
            <person name="Zhao L."/>
            <person name="Wei J.T."/>
            <person name="Ye R.Z."/>
            <person name="Que T.C."/>
            <person name="Du C.H."/>
            <person name="Zhou Y.H."/>
            <person name="Cheng J.X."/>
            <person name="Dai P.F."/>
            <person name="Guo W.B."/>
            <person name="Han X.H."/>
            <person name="Huang E.J."/>
            <person name="Li L.F."/>
            <person name="Wei W."/>
            <person name="Gao Y.C."/>
            <person name="Liu J.Z."/>
            <person name="Shao H.Z."/>
            <person name="Wang X."/>
            <person name="Wang C.C."/>
            <person name="Yang T.C."/>
            <person name="Huo Q.B."/>
            <person name="Li W."/>
            <person name="Chen H.Y."/>
            <person name="Chen S.E."/>
            <person name="Zhou L.G."/>
            <person name="Ni X.B."/>
            <person name="Tian J.H."/>
            <person name="Sheng Y."/>
            <person name="Liu T."/>
            <person name="Pan Y.S."/>
            <person name="Xia L.Y."/>
            <person name="Li J."/>
            <person name="Zhao F."/>
            <person name="Cao W.C."/>
        </authorList>
    </citation>
    <scope>NUCLEOTIDE SEQUENCE [LARGE SCALE GENOMIC DNA]</scope>
    <source>
        <strain evidence="1">Iper-2018</strain>
    </source>
</reference>
<protein>
    <submittedName>
        <fullName evidence="1">Uncharacterized protein</fullName>
    </submittedName>
</protein>
<name>A0AC60QLN3_IXOPE</name>
<comment type="caution">
    <text evidence="1">The sequence shown here is derived from an EMBL/GenBank/DDBJ whole genome shotgun (WGS) entry which is preliminary data.</text>
</comment>
<proteinExistence type="predicted"/>
<gene>
    <name evidence="1" type="ORF">HPB47_018063</name>
</gene>
<keyword evidence="2" id="KW-1185">Reference proteome</keyword>
<evidence type="ECO:0000313" key="2">
    <source>
        <dbReference type="Proteomes" id="UP000805193"/>
    </source>
</evidence>
<organism evidence="1 2">
    <name type="scientific">Ixodes persulcatus</name>
    <name type="common">Taiga tick</name>
    <dbReference type="NCBI Taxonomy" id="34615"/>
    <lineage>
        <taxon>Eukaryota</taxon>
        <taxon>Metazoa</taxon>
        <taxon>Ecdysozoa</taxon>
        <taxon>Arthropoda</taxon>
        <taxon>Chelicerata</taxon>
        <taxon>Arachnida</taxon>
        <taxon>Acari</taxon>
        <taxon>Parasitiformes</taxon>
        <taxon>Ixodida</taxon>
        <taxon>Ixodoidea</taxon>
        <taxon>Ixodidae</taxon>
        <taxon>Ixodinae</taxon>
        <taxon>Ixodes</taxon>
    </lineage>
</organism>
<evidence type="ECO:0000313" key="1">
    <source>
        <dbReference type="EMBL" id="KAG0436235.1"/>
    </source>
</evidence>
<accession>A0AC60QLN3</accession>
<sequence>MAGEEKFPRPPIDILGVPGGEGSLRTLDGTETSRQVRATGSRRHLQRHFDNHLQLKDRLLIKSRRHLQRRNGLHLGATNQTWIPHLYKELGCLNGGMPQKTPEHHVLVFQCEYAQKLPASVRSRYEEKVLMCGGKDPLSLSDDETVTDTSAYPKVEECDVKDYLVDAGAGFSGERVTDGILLAFIVCCRHLEDRKLQS</sequence>